<accession>A0A5J4TR81</accession>
<dbReference type="PANTHER" id="PTHR33050">
    <property type="entry name" value="REVERSE TRANSCRIPTASE DOMAIN-CONTAINING PROTEIN"/>
    <property type="match status" value="1"/>
</dbReference>
<evidence type="ECO:0000313" key="2">
    <source>
        <dbReference type="Proteomes" id="UP000324800"/>
    </source>
</evidence>
<dbReference type="Proteomes" id="UP000324800">
    <property type="component" value="Unassembled WGS sequence"/>
</dbReference>
<name>A0A5J4TR81_9EUKA</name>
<dbReference type="SUPFAM" id="SSF56672">
    <property type="entry name" value="DNA/RNA polymerases"/>
    <property type="match status" value="1"/>
</dbReference>
<dbReference type="PANTHER" id="PTHR33050:SF7">
    <property type="entry name" value="RIBONUCLEASE H"/>
    <property type="match status" value="1"/>
</dbReference>
<dbReference type="InterPro" id="IPR052055">
    <property type="entry name" value="Hepadnavirus_pol/RT"/>
</dbReference>
<comment type="caution">
    <text evidence="1">The sequence shown here is derived from an EMBL/GenBank/DDBJ whole genome shotgun (WGS) entry which is preliminary data.</text>
</comment>
<evidence type="ECO:0000313" key="1">
    <source>
        <dbReference type="EMBL" id="KAA6359981.1"/>
    </source>
</evidence>
<reference evidence="1 2" key="1">
    <citation type="submission" date="2019-03" db="EMBL/GenBank/DDBJ databases">
        <title>Single cell metagenomics reveals metabolic interactions within the superorganism composed of flagellate Streblomastix strix and complex community of Bacteroidetes bacteria on its surface.</title>
        <authorList>
            <person name="Treitli S.C."/>
            <person name="Kolisko M."/>
            <person name="Husnik F."/>
            <person name="Keeling P."/>
            <person name="Hampl V."/>
        </authorList>
    </citation>
    <scope>NUCLEOTIDE SEQUENCE [LARGE SCALE GENOMIC DNA]</scope>
    <source>
        <strain evidence="1">ST1C</strain>
    </source>
</reference>
<proteinExistence type="predicted"/>
<gene>
    <name evidence="1" type="ORF">EZS28_044492</name>
</gene>
<dbReference type="EMBL" id="SNRW01027597">
    <property type="protein sequence ID" value="KAA6359981.1"/>
    <property type="molecule type" value="Genomic_DNA"/>
</dbReference>
<dbReference type="InterPro" id="IPR043502">
    <property type="entry name" value="DNA/RNA_pol_sf"/>
</dbReference>
<protein>
    <submittedName>
        <fullName evidence="1">Uncharacterized protein</fullName>
    </submittedName>
</protein>
<sequence length="375" mass="43893">MMTPQRRRLMKMKIQRWIIAVNNREMVKVRDLAKLLGQLNFLRFQIQYASLISNSLNHLRTQAVKNSGWICSVLPNRRVLGNLYLWMNKIKQNKPLQLEDLKIQALLTTDAALEGWGSTLQVQQTEMMEAGKQQKNWHLRNSNQRETQAVLMTPSMHNQLIEQNQIHSLTLYSDNQIVLLEEINIRLAPIHIPGFQNNKADALSRLMWRGDYMIKPEILQQTMEQLQFFHQLDTFATRAIRQCNRYCSIQKDRRAEGKRGAFNMNWTNEALLLHPPIELIPRVLQKMKLDLSVALFLLQSRCFEKYKQLLSPILQIINFGPTGLVLKKGNPWECHQLKLPPGDQLDELTTSIPLLNNYSETQLQKQDQYQQQFNI</sequence>
<organism evidence="1 2">
    <name type="scientific">Streblomastix strix</name>
    <dbReference type="NCBI Taxonomy" id="222440"/>
    <lineage>
        <taxon>Eukaryota</taxon>
        <taxon>Metamonada</taxon>
        <taxon>Preaxostyla</taxon>
        <taxon>Oxymonadida</taxon>
        <taxon>Streblomastigidae</taxon>
        <taxon>Streblomastix</taxon>
    </lineage>
</organism>
<dbReference type="AlphaFoldDB" id="A0A5J4TR81"/>